<keyword evidence="1" id="KW-1185">Reference proteome</keyword>
<reference evidence="2" key="1">
    <citation type="submission" date="2022-11" db="UniProtKB">
        <authorList>
            <consortium name="WormBaseParasite"/>
        </authorList>
    </citation>
    <scope>IDENTIFICATION</scope>
</reference>
<organism evidence="1 2">
    <name type="scientific">Ditylenchus dipsaci</name>
    <dbReference type="NCBI Taxonomy" id="166011"/>
    <lineage>
        <taxon>Eukaryota</taxon>
        <taxon>Metazoa</taxon>
        <taxon>Ecdysozoa</taxon>
        <taxon>Nematoda</taxon>
        <taxon>Chromadorea</taxon>
        <taxon>Rhabditida</taxon>
        <taxon>Tylenchina</taxon>
        <taxon>Tylenchomorpha</taxon>
        <taxon>Sphaerularioidea</taxon>
        <taxon>Anguinidae</taxon>
        <taxon>Anguininae</taxon>
        <taxon>Ditylenchus</taxon>
    </lineage>
</organism>
<dbReference type="Proteomes" id="UP000887574">
    <property type="component" value="Unplaced"/>
</dbReference>
<dbReference type="AlphaFoldDB" id="A0A915EWH5"/>
<sequence>MQRLYQSSTEVLKSAKEYLYKAKLDLDEADASLRQERKNVEVAIGLIQESPMLRLCLSSCVIGNKAFNKIPVLCPFLSPVPVYVEKSSKDLLNFTIRRI</sequence>
<accession>A0A915EWH5</accession>
<protein>
    <submittedName>
        <fullName evidence="2">Uncharacterized protein</fullName>
    </submittedName>
</protein>
<dbReference type="WBParaSite" id="jg9971">
    <property type="protein sequence ID" value="jg9971"/>
    <property type="gene ID" value="jg9971"/>
</dbReference>
<evidence type="ECO:0000313" key="1">
    <source>
        <dbReference type="Proteomes" id="UP000887574"/>
    </source>
</evidence>
<name>A0A915EWH5_9BILA</name>
<proteinExistence type="predicted"/>
<evidence type="ECO:0000313" key="2">
    <source>
        <dbReference type="WBParaSite" id="jg9971"/>
    </source>
</evidence>